<dbReference type="AlphaFoldDB" id="A0A5C1A4W0"/>
<name>A0A5C1A4W0_9BACT</name>
<gene>
    <name evidence="2" type="ORF">PX52LOC_01011</name>
</gene>
<dbReference type="InterPro" id="IPR019260">
    <property type="entry name" value="DUF2262"/>
</dbReference>
<dbReference type="KEGG" id="lrs:PX52LOC_01011"/>
<organism evidence="2 3">
    <name type="scientific">Limnoglobus roseus</name>
    <dbReference type="NCBI Taxonomy" id="2598579"/>
    <lineage>
        <taxon>Bacteria</taxon>
        <taxon>Pseudomonadati</taxon>
        <taxon>Planctomycetota</taxon>
        <taxon>Planctomycetia</taxon>
        <taxon>Gemmatales</taxon>
        <taxon>Gemmataceae</taxon>
        <taxon>Limnoglobus</taxon>
    </lineage>
</organism>
<protein>
    <recommendedName>
        <fullName evidence="1">DUF2262 domain-containing protein</fullName>
    </recommendedName>
</protein>
<feature type="domain" description="DUF2262" evidence="1">
    <location>
        <begin position="7"/>
        <end position="133"/>
    </location>
</feature>
<keyword evidence="3" id="KW-1185">Reference proteome</keyword>
<accession>A0A5C1A4W0</accession>
<evidence type="ECO:0000313" key="2">
    <source>
        <dbReference type="EMBL" id="QEL14141.1"/>
    </source>
</evidence>
<proteinExistence type="predicted"/>
<dbReference type="RefSeq" id="WP_168218809.1">
    <property type="nucleotide sequence ID" value="NZ_CP042425.1"/>
</dbReference>
<reference evidence="3" key="1">
    <citation type="submission" date="2019-08" db="EMBL/GenBank/DDBJ databases">
        <title>Limnoglobus roseus gen. nov., sp. nov., a novel freshwater planctomycete with a giant genome from the family Gemmataceae.</title>
        <authorList>
            <person name="Kulichevskaya I.S."/>
            <person name="Naumoff D.G."/>
            <person name="Miroshnikov K."/>
            <person name="Ivanova A."/>
            <person name="Philippov D.A."/>
            <person name="Hakobyan A."/>
            <person name="Rijpstra I.C."/>
            <person name="Sinninghe Damste J.S."/>
            <person name="Liesack W."/>
            <person name="Dedysh S.N."/>
        </authorList>
    </citation>
    <scope>NUCLEOTIDE SEQUENCE [LARGE SCALE GENOMIC DNA]</scope>
    <source>
        <strain evidence="3">PX52</strain>
    </source>
</reference>
<dbReference type="EMBL" id="CP042425">
    <property type="protein sequence ID" value="QEL14141.1"/>
    <property type="molecule type" value="Genomic_DNA"/>
</dbReference>
<evidence type="ECO:0000259" key="1">
    <source>
        <dbReference type="Pfam" id="PF10020"/>
    </source>
</evidence>
<dbReference type="Pfam" id="PF10020">
    <property type="entry name" value="DUF2262"/>
    <property type="match status" value="1"/>
</dbReference>
<evidence type="ECO:0000313" key="3">
    <source>
        <dbReference type="Proteomes" id="UP000324974"/>
    </source>
</evidence>
<dbReference type="Proteomes" id="UP000324974">
    <property type="component" value="Chromosome"/>
</dbReference>
<sequence>MGEPLHDETFGRLEWDAVLKCWLGGIDWPPGLYTEVAIWLPNGDLAAGLHQARESLNWLRGHEEQARLAVAAEMVKVYNDAWRDEDEPITAAEFAGRTELARIGFEDDGSLLLSYDGRDMFGGHVIDGVFDADRSFSGGKLIG</sequence>